<sequence length="794" mass="85457">MFGIVLVALGVTPWASAAEPTASSLAASLERVESVREIKNMQKHFAQLAQYGRWGEMASLFSENGILRWGSNADPLSDSAATTAPGPEAIESWLREDAGRMDGIKPGSFHVLINDMPMISLSDDGRTAKGRWMAMKLLGDGSGGTRIEGGIFENQYSKDKERWGISLLRFYPIYHGNYEDGWRNAGPNGSVPIIPYHFTAEQAGLSLLSPDGPQALDSKVEPGPSPSSALEELEYRIARLNEEDSVRNLVHAMGYQVDRRLWSEVTSLFAPNGTITVDGIPSSPPGPTGLLSALTSDMGPAGLPNGTLNEHPIFGTIVSLSPDLLSATARGLEIGLIGSHPDKTAQWRFRTFHHALVKSPTTGIWQIRSLNYTSLSTANYSSGWGFGGASSSSSPPPFIPPSSPSGFLRPSSWSPFSPSPSPSPSNISTSSLLRSLSRSSAYDESESTCSAYGNYADDILCGSFALLHSTRGFKLSPGVGWYQTPSKISLACSLRYYSSNASFYDPPTANRLRSSVPLHWRLQPVILVSQDGRSATLRTRLLQAGTSKTAGSSGWNGGMYHDQLVLEDNRRKLWCLTIDEMYWTSRNWTTGWANVTRPDADHIDKNNKNNNNNGSSTVIGGSKPDVDVLDPALHVREEGFNGGPGKTVQWPGVQRMWWPYRNLVTGNASEDYWGPGCVPCRGARPDWLLTANGYQEPPTGPTEVRARFAAGGKVEVTVLGGPEETAAGGVVQLRADGEAEGAGLISSGIVGADGTVTLELAPGKLSEDKTSSLAVYYLGNERLQPGKTILAKET</sequence>
<dbReference type="Gene3D" id="3.10.450.50">
    <property type="match status" value="2"/>
</dbReference>
<dbReference type="AlphaFoldDB" id="A0AAV9HTP1"/>
<dbReference type="InterPro" id="IPR032710">
    <property type="entry name" value="NTF2-like_dom_sf"/>
</dbReference>
<feature type="signal peptide" evidence="2">
    <location>
        <begin position="1"/>
        <end position="17"/>
    </location>
</feature>
<protein>
    <recommendedName>
        <fullName evidence="3">SnoaL-like domain-containing protein</fullName>
    </recommendedName>
</protein>
<feature type="domain" description="SnoaL-like" evidence="3">
    <location>
        <begin position="239"/>
        <end position="370"/>
    </location>
</feature>
<accession>A0AAV9HTP1</accession>
<feature type="domain" description="SnoaL-like" evidence="3">
    <location>
        <begin position="30"/>
        <end position="167"/>
    </location>
</feature>
<reference evidence="4" key="2">
    <citation type="submission" date="2023-06" db="EMBL/GenBank/DDBJ databases">
        <authorList>
            <consortium name="Lawrence Berkeley National Laboratory"/>
            <person name="Mondo S.J."/>
            <person name="Hensen N."/>
            <person name="Bonometti L."/>
            <person name="Westerberg I."/>
            <person name="Brannstrom I.O."/>
            <person name="Guillou S."/>
            <person name="Cros-Aarteil S."/>
            <person name="Calhoun S."/>
            <person name="Haridas S."/>
            <person name="Kuo A."/>
            <person name="Pangilinan J."/>
            <person name="Riley R."/>
            <person name="Labutti K."/>
            <person name="Andreopoulos B."/>
            <person name="Lipzen A."/>
            <person name="Chen C."/>
            <person name="Yanf M."/>
            <person name="Daum C."/>
            <person name="Ng V."/>
            <person name="Clum A."/>
            <person name="Steindorff A."/>
            <person name="Ohm R."/>
            <person name="Martin F."/>
            <person name="Silar P."/>
            <person name="Natvig D."/>
            <person name="Lalanne C."/>
            <person name="Gautier V."/>
            <person name="Ament-Velasquez S.L."/>
            <person name="Kruys A."/>
            <person name="Hutchinson M.I."/>
            <person name="Powell A.J."/>
            <person name="Barry K."/>
            <person name="Miller A.N."/>
            <person name="Grigoriev I.V."/>
            <person name="Debuchy R."/>
            <person name="Gladieux P."/>
            <person name="Thoren M.H."/>
            <person name="Johannesson H."/>
        </authorList>
    </citation>
    <scope>NUCLEOTIDE SEQUENCE</scope>
    <source>
        <strain evidence="4">PSN324</strain>
    </source>
</reference>
<feature type="region of interest" description="Disordered" evidence="1">
    <location>
        <begin position="602"/>
        <end position="623"/>
    </location>
</feature>
<feature type="chain" id="PRO_5043361959" description="SnoaL-like domain-containing protein" evidence="2">
    <location>
        <begin position="18"/>
        <end position="794"/>
    </location>
</feature>
<reference evidence="4" key="1">
    <citation type="journal article" date="2023" name="Mol. Phylogenet. Evol.">
        <title>Genome-scale phylogeny and comparative genomics of the fungal order Sordariales.</title>
        <authorList>
            <person name="Hensen N."/>
            <person name="Bonometti L."/>
            <person name="Westerberg I."/>
            <person name="Brannstrom I.O."/>
            <person name="Guillou S."/>
            <person name="Cros-Aarteil S."/>
            <person name="Calhoun S."/>
            <person name="Haridas S."/>
            <person name="Kuo A."/>
            <person name="Mondo S."/>
            <person name="Pangilinan J."/>
            <person name="Riley R."/>
            <person name="LaButti K."/>
            <person name="Andreopoulos B."/>
            <person name="Lipzen A."/>
            <person name="Chen C."/>
            <person name="Yan M."/>
            <person name="Daum C."/>
            <person name="Ng V."/>
            <person name="Clum A."/>
            <person name="Steindorff A."/>
            <person name="Ohm R.A."/>
            <person name="Martin F."/>
            <person name="Silar P."/>
            <person name="Natvig D.O."/>
            <person name="Lalanne C."/>
            <person name="Gautier V."/>
            <person name="Ament-Velasquez S.L."/>
            <person name="Kruys A."/>
            <person name="Hutchinson M.I."/>
            <person name="Powell A.J."/>
            <person name="Barry K."/>
            <person name="Miller A.N."/>
            <person name="Grigoriev I.V."/>
            <person name="Debuchy R."/>
            <person name="Gladieux P."/>
            <person name="Hiltunen Thoren M."/>
            <person name="Johannesson H."/>
        </authorList>
    </citation>
    <scope>NUCLEOTIDE SEQUENCE</scope>
    <source>
        <strain evidence="4">PSN324</strain>
    </source>
</reference>
<keyword evidence="2" id="KW-0732">Signal</keyword>
<comment type="caution">
    <text evidence="4">The sequence shown here is derived from an EMBL/GenBank/DDBJ whole genome shotgun (WGS) entry which is preliminary data.</text>
</comment>
<dbReference type="EMBL" id="MU864973">
    <property type="protein sequence ID" value="KAK4462381.1"/>
    <property type="molecule type" value="Genomic_DNA"/>
</dbReference>
<dbReference type="Pfam" id="PF13577">
    <property type="entry name" value="SnoaL_4"/>
    <property type="match status" value="2"/>
</dbReference>
<name>A0AAV9HTP1_9PEZI</name>
<evidence type="ECO:0000313" key="5">
    <source>
        <dbReference type="Proteomes" id="UP001321749"/>
    </source>
</evidence>
<proteinExistence type="predicted"/>
<dbReference type="InterPro" id="IPR037401">
    <property type="entry name" value="SnoaL-like"/>
</dbReference>
<evidence type="ECO:0000313" key="4">
    <source>
        <dbReference type="EMBL" id="KAK4462381.1"/>
    </source>
</evidence>
<evidence type="ECO:0000259" key="3">
    <source>
        <dbReference type="Pfam" id="PF13577"/>
    </source>
</evidence>
<dbReference type="Proteomes" id="UP001321749">
    <property type="component" value="Unassembled WGS sequence"/>
</dbReference>
<evidence type="ECO:0000256" key="1">
    <source>
        <dbReference type="SAM" id="MobiDB-lite"/>
    </source>
</evidence>
<dbReference type="SUPFAM" id="SSF54427">
    <property type="entry name" value="NTF2-like"/>
    <property type="match status" value="3"/>
</dbReference>
<organism evidence="4 5">
    <name type="scientific">Cladorrhinum samala</name>
    <dbReference type="NCBI Taxonomy" id="585594"/>
    <lineage>
        <taxon>Eukaryota</taxon>
        <taxon>Fungi</taxon>
        <taxon>Dikarya</taxon>
        <taxon>Ascomycota</taxon>
        <taxon>Pezizomycotina</taxon>
        <taxon>Sordariomycetes</taxon>
        <taxon>Sordariomycetidae</taxon>
        <taxon>Sordariales</taxon>
        <taxon>Podosporaceae</taxon>
        <taxon>Cladorrhinum</taxon>
    </lineage>
</organism>
<gene>
    <name evidence="4" type="ORF">QBC42DRAFT_176246</name>
</gene>
<keyword evidence="5" id="KW-1185">Reference proteome</keyword>
<evidence type="ECO:0000256" key="2">
    <source>
        <dbReference type="SAM" id="SignalP"/>
    </source>
</evidence>